<sequence length="61" mass="6815">MKFLFKHPLVVFGLGIAAGYLVHKYRREILATTAGFTEKGREFVLGSQQHDVAGTCEQCED</sequence>
<keyword evidence="2" id="KW-1185">Reference proteome</keyword>
<evidence type="ECO:0000313" key="2">
    <source>
        <dbReference type="Proteomes" id="UP000503004"/>
    </source>
</evidence>
<gene>
    <name evidence="1" type="ORF">GNH96_11925</name>
</gene>
<accession>A0A858Q9M0</accession>
<proteinExistence type="predicted"/>
<name>A0A858Q9M0_9GAMM</name>
<dbReference type="RefSeq" id="WP_169603889.1">
    <property type="nucleotide sequence ID" value="NZ_CP046565.1"/>
</dbReference>
<protein>
    <submittedName>
        <fullName evidence="1">Uncharacterized protein</fullName>
    </submittedName>
</protein>
<dbReference type="AlphaFoldDB" id="A0A858Q9M0"/>
<dbReference type="Proteomes" id="UP000503004">
    <property type="component" value="Chromosome"/>
</dbReference>
<evidence type="ECO:0000313" key="1">
    <source>
        <dbReference type="EMBL" id="QJD30612.1"/>
    </source>
</evidence>
<dbReference type="KEGG" id="metu:GNH96_11925"/>
<organism evidence="1 2">
    <name type="scientific">Methylococcus geothermalis</name>
    <dbReference type="NCBI Taxonomy" id="2681310"/>
    <lineage>
        <taxon>Bacteria</taxon>
        <taxon>Pseudomonadati</taxon>
        <taxon>Pseudomonadota</taxon>
        <taxon>Gammaproteobacteria</taxon>
        <taxon>Methylococcales</taxon>
        <taxon>Methylococcaceae</taxon>
        <taxon>Methylococcus</taxon>
    </lineage>
</organism>
<dbReference type="EMBL" id="CP046565">
    <property type="protein sequence ID" value="QJD30612.1"/>
    <property type="molecule type" value="Genomic_DNA"/>
</dbReference>
<reference evidence="2" key="1">
    <citation type="submission" date="2019-12" db="EMBL/GenBank/DDBJ databases">
        <authorList>
            <person name="Awala S.I."/>
            <person name="Rhee S.K."/>
        </authorList>
    </citation>
    <scope>NUCLEOTIDE SEQUENCE [LARGE SCALE GENOMIC DNA]</scope>
    <source>
        <strain evidence="2">IM1</strain>
    </source>
</reference>